<evidence type="ECO:0000259" key="9">
    <source>
        <dbReference type="PROSITE" id="PS51686"/>
    </source>
</evidence>
<evidence type="ECO:0000256" key="1">
    <source>
        <dbReference type="ARBA" id="ARBA00007494"/>
    </source>
</evidence>
<comment type="similarity">
    <text evidence="1 6">Belongs to the class I-like SAM-binding methyltransferase superfamily. RsmB/NOP family.</text>
</comment>
<evidence type="ECO:0000256" key="7">
    <source>
        <dbReference type="SAM" id="MobiDB-lite"/>
    </source>
</evidence>
<dbReference type="EMBL" id="DNAA01000138">
    <property type="protein sequence ID" value="HBA09081.1"/>
    <property type="molecule type" value="Genomic_DNA"/>
</dbReference>
<feature type="compositionally biased region" description="Low complexity" evidence="7">
    <location>
        <begin position="501"/>
        <end position="513"/>
    </location>
</feature>
<keyword evidence="5 6" id="KW-0694">RNA-binding</keyword>
<dbReference type="InterPro" id="IPR049560">
    <property type="entry name" value="MeTrfase_RsmB-F_NOP2_cat"/>
</dbReference>
<dbReference type="PANTHER" id="PTHR22807">
    <property type="entry name" value="NOP2 YEAST -RELATED NOL1/NOP2/FMU SUN DOMAIN-CONTAINING"/>
    <property type="match status" value="1"/>
</dbReference>
<dbReference type="InterPro" id="IPR054728">
    <property type="entry name" value="RsmB-like_ferredoxin"/>
</dbReference>
<dbReference type="GO" id="GO:0003723">
    <property type="term" value="F:RNA binding"/>
    <property type="evidence" value="ECO:0007669"/>
    <property type="project" value="UniProtKB-UniRule"/>
</dbReference>
<keyword evidence="8" id="KW-0732">Signal</keyword>
<evidence type="ECO:0000313" key="10">
    <source>
        <dbReference type="EMBL" id="HBA09081.1"/>
    </source>
</evidence>
<dbReference type="GO" id="GO:0001510">
    <property type="term" value="P:RNA methylation"/>
    <property type="evidence" value="ECO:0007669"/>
    <property type="project" value="InterPro"/>
</dbReference>
<accession>A0A351RAL0</accession>
<feature type="binding site" evidence="6">
    <location>
        <position position="261"/>
    </location>
    <ligand>
        <name>S-adenosyl-L-methionine</name>
        <dbReference type="ChEBI" id="CHEBI:59789"/>
    </ligand>
</feature>
<dbReference type="GO" id="GO:0008173">
    <property type="term" value="F:RNA methyltransferase activity"/>
    <property type="evidence" value="ECO:0007669"/>
    <property type="project" value="InterPro"/>
</dbReference>
<dbReference type="Pfam" id="PF22458">
    <property type="entry name" value="RsmF-B_ferredox"/>
    <property type="match status" value="1"/>
</dbReference>
<name>A0A351RAL0_9PROT</name>
<dbReference type="Gene3D" id="3.40.50.150">
    <property type="entry name" value="Vaccinia Virus protein VP39"/>
    <property type="match status" value="1"/>
</dbReference>
<proteinExistence type="inferred from homology"/>
<feature type="domain" description="SAM-dependent MTase RsmB/NOP-type" evidence="9">
    <location>
        <begin position="143"/>
        <end position="424"/>
    </location>
</feature>
<feature type="compositionally biased region" description="Basic and acidic residues" evidence="7">
    <location>
        <begin position="476"/>
        <end position="498"/>
    </location>
</feature>
<dbReference type="PANTHER" id="PTHR22807:SF53">
    <property type="entry name" value="RIBOSOMAL RNA SMALL SUBUNIT METHYLTRANSFERASE B-RELATED"/>
    <property type="match status" value="1"/>
</dbReference>
<dbReference type="PROSITE" id="PS51686">
    <property type="entry name" value="SAM_MT_RSMB_NOP"/>
    <property type="match status" value="1"/>
</dbReference>
<comment type="caution">
    <text evidence="6">Lacks conserved residue(s) required for the propagation of feature annotation.</text>
</comment>
<evidence type="ECO:0000256" key="4">
    <source>
        <dbReference type="ARBA" id="ARBA00022691"/>
    </source>
</evidence>
<evidence type="ECO:0000256" key="5">
    <source>
        <dbReference type="ARBA" id="ARBA00022884"/>
    </source>
</evidence>
<dbReference type="Gene3D" id="3.30.70.1170">
    <property type="entry name" value="Sun protein, domain 3"/>
    <property type="match status" value="1"/>
</dbReference>
<feature type="signal peptide" evidence="8">
    <location>
        <begin position="1"/>
        <end position="25"/>
    </location>
</feature>
<dbReference type="InterPro" id="IPR023267">
    <property type="entry name" value="RCMT"/>
</dbReference>
<sequence>MTPNLIRQAAIVLSNLLTFSSPADAKLSEFFRNNRDLGTKERAFVAESVYGVLRRLRFLSTVTANDENDPDDARKLILAWLLRVQGMSIRELEPMLSEQQKEWAHLIKAKSTDNLPLAVQADVRDWLWDKLVAQYGEAEALTIARSMHEQATLDLRVNTIKGTRDEVMAKFIAENTSGEMNVTKTPYSPIGLRMPNRLNIGRHVLFTEGKIEVQDEGSQLLAHLVAAKRGMMVADFCAGAGGKTLAIGALMRNTGRLYAFDVSEKRLHNLGQRLKRSGLSNLNAQVISSETDPKLKRLNGKFDRVLVDAPCSGLGTLRRNPDLKWRQTPQDVAELNVKQTNILARAAKLTKVGGRLIYATCSLLRDENEQIAEQFLATHPDFKLMNAAEILAQHQIQLDTGDYLKLLPHLHNTDGFFAAVFEKLDAASVANTDTPAEKSTSEEAPDLAVAPESVEDVSATEGEPVKAKVKKAAVKKTTDKDAPVKKSAVKKEPKEVKPKSVKASAAKTKAVKA</sequence>
<dbReference type="Pfam" id="PF01189">
    <property type="entry name" value="Methyltr_RsmB-F"/>
    <property type="match status" value="1"/>
</dbReference>
<keyword evidence="3 6" id="KW-0808">Transferase</keyword>
<feature type="region of interest" description="Disordered" evidence="7">
    <location>
        <begin position="432"/>
        <end position="513"/>
    </location>
</feature>
<evidence type="ECO:0000256" key="6">
    <source>
        <dbReference type="PROSITE-ProRule" id="PRU01023"/>
    </source>
</evidence>
<evidence type="ECO:0000256" key="3">
    <source>
        <dbReference type="ARBA" id="ARBA00022679"/>
    </source>
</evidence>
<organism evidence="10 11">
    <name type="scientific">Methylotenera mobilis</name>
    <dbReference type="NCBI Taxonomy" id="359408"/>
    <lineage>
        <taxon>Bacteria</taxon>
        <taxon>Pseudomonadati</taxon>
        <taxon>Pseudomonadota</taxon>
        <taxon>Betaproteobacteria</taxon>
        <taxon>Nitrosomonadales</taxon>
        <taxon>Methylophilaceae</taxon>
        <taxon>Methylotenera</taxon>
    </lineage>
</organism>
<feature type="chain" id="PRO_5016989172" evidence="8">
    <location>
        <begin position="26"/>
        <end position="513"/>
    </location>
</feature>
<evidence type="ECO:0000256" key="2">
    <source>
        <dbReference type="ARBA" id="ARBA00022603"/>
    </source>
</evidence>
<dbReference type="InterPro" id="IPR001678">
    <property type="entry name" value="MeTrfase_RsmB-F_NOP2_dom"/>
</dbReference>
<keyword evidence="4 6" id="KW-0949">S-adenosyl-L-methionine</keyword>
<keyword evidence="2 6" id="KW-0489">Methyltransferase</keyword>
<dbReference type="InterPro" id="IPR029063">
    <property type="entry name" value="SAM-dependent_MTases_sf"/>
</dbReference>
<feature type="binding site" evidence="6">
    <location>
        <position position="308"/>
    </location>
    <ligand>
        <name>S-adenosyl-L-methionine</name>
        <dbReference type="ChEBI" id="CHEBI:59789"/>
    </ligand>
</feature>
<dbReference type="PROSITE" id="PS01153">
    <property type="entry name" value="NOL1_NOP2_SUN"/>
    <property type="match status" value="1"/>
</dbReference>
<gene>
    <name evidence="10" type="ORF">DCW48_05645</name>
</gene>
<dbReference type="PRINTS" id="PR02008">
    <property type="entry name" value="RCMTFAMILY"/>
</dbReference>
<dbReference type="SUPFAM" id="SSF53335">
    <property type="entry name" value="S-adenosyl-L-methionine-dependent methyltransferases"/>
    <property type="match status" value="1"/>
</dbReference>
<protein>
    <submittedName>
        <fullName evidence="10">SAM-dependent methyltransferase</fullName>
    </submittedName>
</protein>
<dbReference type="AlphaFoldDB" id="A0A351RAL0"/>
<dbReference type="InterPro" id="IPR018314">
    <property type="entry name" value="RsmB/NOL1/NOP2-like_CS"/>
</dbReference>
<evidence type="ECO:0000256" key="8">
    <source>
        <dbReference type="SAM" id="SignalP"/>
    </source>
</evidence>
<evidence type="ECO:0000313" key="11">
    <source>
        <dbReference type="Proteomes" id="UP000264313"/>
    </source>
</evidence>
<dbReference type="STRING" id="1132855.GCA_000384255_00344"/>
<dbReference type="CDD" id="cd02440">
    <property type="entry name" value="AdoMet_MTases"/>
    <property type="match status" value="1"/>
</dbReference>
<reference evidence="10 11" key="1">
    <citation type="journal article" date="2018" name="Nat. Biotechnol.">
        <title>A standardized bacterial taxonomy based on genome phylogeny substantially revises the tree of life.</title>
        <authorList>
            <person name="Parks D.H."/>
            <person name="Chuvochina M."/>
            <person name="Waite D.W."/>
            <person name="Rinke C."/>
            <person name="Skarshewski A."/>
            <person name="Chaumeil P.A."/>
            <person name="Hugenholtz P."/>
        </authorList>
    </citation>
    <scope>NUCLEOTIDE SEQUENCE [LARGE SCALE GENOMIC DNA]</scope>
    <source>
        <strain evidence="10">UBA9958</strain>
    </source>
</reference>
<dbReference type="Proteomes" id="UP000264313">
    <property type="component" value="Unassembled WGS sequence"/>
</dbReference>
<comment type="caution">
    <text evidence="10">The sequence shown here is derived from an EMBL/GenBank/DDBJ whole genome shotgun (WGS) entry which is preliminary data.</text>
</comment>
<feature type="active site" description="Nucleophile" evidence="6">
    <location>
        <position position="361"/>
    </location>
</feature>